<dbReference type="InterPro" id="IPR013783">
    <property type="entry name" value="Ig-like_fold"/>
</dbReference>
<feature type="domain" description="Ig-like" evidence="5">
    <location>
        <begin position="812"/>
        <end position="879"/>
    </location>
</feature>
<sequence>MKKITCGFVLSTMLLGTLSPTIRVISETSSVITKETSTIESSESTNNLLPQSSPLSTTYNSTISDSTTNENQVLHQSKEDTQKELLTTTAQAQRDTSTLSEESITSDDIASGSFGTSAWRIDSNGTLYIGAGEFSDTPLNPNGSTSSSPWFQWRSQIKSIHLDGPIIASDSLNNLFDYLSNVTDIEGIEQLDTSKTTKMQRVFGGCSSLTSLDLTSWDVSKVVDIFSLFNGATNMQSLNVSNWDTSSMTNITYAFSTMSKLKNLDLSRWRVTPLNATQGVFMGDSSLEELDLTGFDMTKLPSSSYNKYVMTLFFQNTNSLKSLKLSDKFRIWGTDDTNVELPEILPNNEYSGKWENIGSGTNENPNGKDVWTSKELTQNFNLNPKNDTYVWQPISNKAADLTVKYLDTNGNKISADVVKSGDIGDPYTTEQKSIAGYVFKNVQGNVTGTLTDQTQTVTYIYKVDQSTLNIKDSTIYTGDKWKPQDNFVSATDVDGNDLDFSQVTVDASNIDTNKEGTYEVIYSYGGLTQKAKITVKLNQTNVESANINPITSQDVVITGTLPAYGETNTGQKIELIYSSAAMFSLNNKVYNQNTVSGNQMFNYSITRLNKDYYTFTFTLPNGEVFASGDKLDWFIIPATLPTGSPQLSQKLSTEITVGELKAVVNVHNSSIYVGDTWKAEDNFDSALDKDGNKVDFSQMTVDDSKVDITTTGVYDITYTFDGVTSNAKVSVKDRQTAVNVHDSTLYVGDTWKAEENFDSAFDKDGHKVDFSQLTVDDSKLDLNTPGIYDVTYTYDGMASTAKVSVKNRQTAINVHDSSIYVGDNWKAEENFDSAFDKDGHKVDFSQLTVDDSKVHTSKASVYDVSYTYDGVTSITKVTVKDKESTILPSEDDKNKEKASEKNDEKITIEKIQSENPASENQLPETGESQLSLIATMVTGLAILLISVLMAKKQVKK</sequence>
<protein>
    <submittedName>
        <fullName evidence="6">Cell surface protein</fullName>
    </submittedName>
</protein>
<dbReference type="Gene3D" id="3.80.10.10">
    <property type="entry name" value="Ribonuclease Inhibitor"/>
    <property type="match status" value="1"/>
</dbReference>
<accession>A0A084A6V6</accession>
<feature type="compositionally biased region" description="Low complexity" evidence="2">
    <location>
        <begin position="36"/>
        <end position="45"/>
    </location>
</feature>
<dbReference type="Pfam" id="PF06458">
    <property type="entry name" value="MucBP"/>
    <property type="match status" value="1"/>
</dbReference>
<comment type="caution">
    <text evidence="6">The sequence shown here is derived from an EMBL/GenBank/DDBJ whole genome shotgun (WGS) entry which is preliminary data.</text>
</comment>
<proteinExistence type="predicted"/>
<dbReference type="Pfam" id="PF03382">
    <property type="entry name" value="DUF285"/>
    <property type="match status" value="1"/>
</dbReference>
<organism evidence="6 7">
    <name type="scientific">Lactococcus cremoris subsp. cremoris GE214</name>
    <dbReference type="NCBI Taxonomy" id="1415168"/>
    <lineage>
        <taxon>Bacteria</taxon>
        <taxon>Bacillati</taxon>
        <taxon>Bacillota</taxon>
        <taxon>Bacilli</taxon>
        <taxon>Lactobacillales</taxon>
        <taxon>Streptococcaceae</taxon>
        <taxon>Lactococcus</taxon>
        <taxon>Lactococcus cremoris subsp. cremoris</taxon>
    </lineage>
</organism>
<keyword evidence="1" id="KW-0677">Repeat</keyword>
<dbReference type="PATRIC" id="fig|1415168.3.peg.2887"/>
<evidence type="ECO:0000256" key="1">
    <source>
        <dbReference type="ARBA" id="ARBA00022737"/>
    </source>
</evidence>
<feature type="domain" description="Ig-like" evidence="5">
    <location>
        <begin position="664"/>
        <end position="731"/>
    </location>
</feature>
<feature type="region of interest" description="Disordered" evidence="2">
    <location>
        <begin position="36"/>
        <end position="72"/>
    </location>
</feature>
<evidence type="ECO:0000259" key="4">
    <source>
        <dbReference type="Pfam" id="PF06458"/>
    </source>
</evidence>
<keyword evidence="3" id="KW-1133">Transmembrane helix</keyword>
<feature type="transmembrane region" description="Helical" evidence="3">
    <location>
        <begin position="930"/>
        <end position="950"/>
    </location>
</feature>
<gene>
    <name evidence="6" type="ORF">U725_02836</name>
</gene>
<feature type="compositionally biased region" description="Polar residues" evidence="2">
    <location>
        <begin position="46"/>
        <end position="72"/>
    </location>
</feature>
<dbReference type="AlphaFoldDB" id="A0A084A6V6"/>
<reference evidence="6 7" key="1">
    <citation type="submission" date="2014-06" db="EMBL/GenBank/DDBJ databases">
        <title>Draft genome sequence of the putrescine producing strain Lactococcus lactis subsp cremoris GE214.</title>
        <authorList>
            <person name="Ladero V."/>
            <person name="Linares D.M."/>
            <person name="del Rio B."/>
            <person name="Mayo B."/>
            <person name="Martin M.C."/>
            <person name="Fernandez M."/>
            <person name="Alvarez M.A."/>
        </authorList>
    </citation>
    <scope>NUCLEOTIDE SEQUENCE [LARGE SCALE GENOMIC DNA]</scope>
    <source>
        <strain evidence="6 7">GE214</strain>
    </source>
</reference>
<keyword evidence="3" id="KW-0472">Membrane</keyword>
<dbReference type="InterPro" id="IPR009459">
    <property type="entry name" value="MucBP_dom"/>
</dbReference>
<dbReference type="Proteomes" id="UP000028401">
    <property type="component" value="Unassembled WGS sequence"/>
</dbReference>
<feature type="domain" description="Ig-like" evidence="5">
    <location>
        <begin position="738"/>
        <end position="805"/>
    </location>
</feature>
<dbReference type="InterPro" id="IPR011889">
    <property type="entry name" value="Liste_lipo_26"/>
</dbReference>
<evidence type="ECO:0000313" key="7">
    <source>
        <dbReference type="Proteomes" id="UP000028401"/>
    </source>
</evidence>
<dbReference type="Gene3D" id="2.60.40.10">
    <property type="entry name" value="Immunoglobulins"/>
    <property type="match status" value="4"/>
</dbReference>
<dbReference type="Pfam" id="PF07523">
    <property type="entry name" value="Big_3"/>
    <property type="match status" value="4"/>
</dbReference>
<dbReference type="EMBL" id="AZSI01000243">
    <property type="protein sequence ID" value="KEY61035.1"/>
    <property type="molecule type" value="Genomic_DNA"/>
</dbReference>
<evidence type="ECO:0000256" key="3">
    <source>
        <dbReference type="SAM" id="Phobius"/>
    </source>
</evidence>
<evidence type="ECO:0000313" key="6">
    <source>
        <dbReference type="EMBL" id="KEY61035.1"/>
    </source>
</evidence>
<dbReference type="InterPro" id="IPR005046">
    <property type="entry name" value="DUF285"/>
</dbReference>
<dbReference type="RefSeq" id="WP_235182506.1">
    <property type="nucleotide sequence ID" value="NZ_AZSI01000243.1"/>
</dbReference>
<dbReference type="NCBIfam" id="TIGR02167">
    <property type="entry name" value="Liste_lipo_26"/>
    <property type="match status" value="2"/>
</dbReference>
<feature type="domain" description="Ig-like" evidence="5">
    <location>
        <begin position="470"/>
        <end position="535"/>
    </location>
</feature>
<feature type="domain" description="MucBP" evidence="4">
    <location>
        <begin position="401"/>
        <end position="462"/>
    </location>
</feature>
<name>A0A084A6V6_LACLC</name>
<dbReference type="InterPro" id="IPR022038">
    <property type="entry name" value="Ig-like_bact"/>
</dbReference>
<evidence type="ECO:0000259" key="5">
    <source>
        <dbReference type="Pfam" id="PF07523"/>
    </source>
</evidence>
<dbReference type="Gene3D" id="3.10.20.320">
    <property type="entry name" value="Putative peptidoglycan bound protein (lpxtg motif)"/>
    <property type="match status" value="1"/>
</dbReference>
<dbReference type="SUPFAM" id="SSF52047">
    <property type="entry name" value="RNI-like"/>
    <property type="match status" value="1"/>
</dbReference>
<evidence type="ECO:0000256" key="2">
    <source>
        <dbReference type="SAM" id="MobiDB-lite"/>
    </source>
</evidence>
<dbReference type="InterPro" id="IPR032675">
    <property type="entry name" value="LRR_dom_sf"/>
</dbReference>
<keyword evidence="3" id="KW-0812">Transmembrane</keyword>